<evidence type="ECO:0000259" key="1">
    <source>
        <dbReference type="PROSITE" id="PS51819"/>
    </source>
</evidence>
<feature type="domain" description="VOC" evidence="1">
    <location>
        <begin position="5"/>
        <end position="143"/>
    </location>
</feature>
<organism evidence="2 3">
    <name type="scientific">Dysgonomonas macrotermitis</name>
    <dbReference type="NCBI Taxonomy" id="1346286"/>
    <lineage>
        <taxon>Bacteria</taxon>
        <taxon>Pseudomonadati</taxon>
        <taxon>Bacteroidota</taxon>
        <taxon>Bacteroidia</taxon>
        <taxon>Bacteroidales</taxon>
        <taxon>Dysgonomonadaceae</taxon>
        <taxon>Dysgonomonas</taxon>
    </lineage>
</organism>
<dbReference type="Pfam" id="PF00903">
    <property type="entry name" value="Glyoxalase"/>
    <property type="match status" value="1"/>
</dbReference>
<dbReference type="EMBL" id="FQUC01000010">
    <property type="protein sequence ID" value="SHF82241.1"/>
    <property type="molecule type" value="Genomic_DNA"/>
</dbReference>
<sequence>MEVKGLHHIAIKANDVDQTISFYTNVLNFTVRHEWSIPSFNLKRGVMMKSFDEQSYIEIFDKEANIAAQGRLRMNNEEIVQGSILHMAFTVKDAEAIYNKAILLGAKSILSPMSVDLGGTPTIIVRNALVEGLNGEIIELLEENDL</sequence>
<dbReference type="Gene3D" id="3.10.180.10">
    <property type="entry name" value="2,3-Dihydroxybiphenyl 1,2-Dioxygenase, domain 1"/>
    <property type="match status" value="1"/>
</dbReference>
<dbReference type="GO" id="GO:0051213">
    <property type="term" value="F:dioxygenase activity"/>
    <property type="evidence" value="ECO:0007669"/>
    <property type="project" value="UniProtKB-KW"/>
</dbReference>
<evidence type="ECO:0000313" key="2">
    <source>
        <dbReference type="EMBL" id="SHF82241.1"/>
    </source>
</evidence>
<dbReference type="STRING" id="1346286.SAMN05444362_110132"/>
<dbReference type="InterPro" id="IPR004360">
    <property type="entry name" value="Glyas_Fos-R_dOase_dom"/>
</dbReference>
<protein>
    <submittedName>
        <fullName evidence="2">Catechol 2,3-dioxygenase</fullName>
    </submittedName>
</protein>
<keyword evidence="3" id="KW-1185">Reference proteome</keyword>
<dbReference type="InterPro" id="IPR029068">
    <property type="entry name" value="Glyas_Bleomycin-R_OHBP_Dase"/>
</dbReference>
<dbReference type="InterPro" id="IPR037523">
    <property type="entry name" value="VOC_core"/>
</dbReference>
<dbReference type="OrthoDB" id="9795618at2"/>
<dbReference type="CDD" id="cd06587">
    <property type="entry name" value="VOC"/>
    <property type="match status" value="1"/>
</dbReference>
<dbReference type="RefSeq" id="WP_062183591.1">
    <property type="nucleotide sequence ID" value="NZ_BBXL01000022.1"/>
</dbReference>
<proteinExistence type="predicted"/>
<reference evidence="3" key="1">
    <citation type="submission" date="2016-11" db="EMBL/GenBank/DDBJ databases">
        <authorList>
            <person name="Varghese N."/>
            <person name="Submissions S."/>
        </authorList>
    </citation>
    <scope>NUCLEOTIDE SEQUENCE [LARGE SCALE GENOMIC DNA]</scope>
    <source>
        <strain evidence="3">DSM 27370</strain>
    </source>
</reference>
<name>A0A1M5ESZ6_9BACT</name>
<dbReference type="PROSITE" id="PS51819">
    <property type="entry name" value="VOC"/>
    <property type="match status" value="1"/>
</dbReference>
<dbReference type="Proteomes" id="UP000184480">
    <property type="component" value="Unassembled WGS sequence"/>
</dbReference>
<gene>
    <name evidence="2" type="ORF">SAMN05444362_110132</name>
</gene>
<keyword evidence="2" id="KW-0223">Dioxygenase</keyword>
<keyword evidence="2" id="KW-0560">Oxidoreductase</keyword>
<dbReference type="SUPFAM" id="SSF54593">
    <property type="entry name" value="Glyoxalase/Bleomycin resistance protein/Dihydroxybiphenyl dioxygenase"/>
    <property type="match status" value="1"/>
</dbReference>
<accession>A0A1M5ESZ6</accession>
<dbReference type="AlphaFoldDB" id="A0A1M5ESZ6"/>
<evidence type="ECO:0000313" key="3">
    <source>
        <dbReference type="Proteomes" id="UP000184480"/>
    </source>
</evidence>